<evidence type="ECO:0000256" key="3">
    <source>
        <dbReference type="ARBA" id="ARBA00022556"/>
    </source>
</evidence>
<keyword evidence="6" id="KW-0443">Lipid metabolism</keyword>
<organism evidence="8">
    <name type="scientific">marine metagenome</name>
    <dbReference type="NCBI Taxonomy" id="408172"/>
    <lineage>
        <taxon>unclassified sequences</taxon>
        <taxon>metagenomes</taxon>
        <taxon>ecological metagenomes</taxon>
    </lineage>
</organism>
<reference evidence="8" key="1">
    <citation type="submission" date="2018-05" db="EMBL/GenBank/DDBJ databases">
        <authorList>
            <person name="Lanie J.A."/>
            <person name="Ng W.-L."/>
            <person name="Kazmierczak K.M."/>
            <person name="Andrzejewski T.M."/>
            <person name="Davidsen T.M."/>
            <person name="Wayne K.J."/>
            <person name="Tettelin H."/>
            <person name="Glass J.I."/>
            <person name="Rusch D."/>
            <person name="Podicherti R."/>
            <person name="Tsui H.-C.T."/>
            <person name="Winkler M.E."/>
        </authorList>
    </citation>
    <scope>NUCLEOTIDE SEQUENCE</scope>
</reference>
<dbReference type="GO" id="GO:0005543">
    <property type="term" value="F:phospholipid binding"/>
    <property type="evidence" value="ECO:0007669"/>
    <property type="project" value="TreeGrafter"/>
</dbReference>
<dbReference type="Pfam" id="PF02684">
    <property type="entry name" value="LpxB"/>
    <property type="match status" value="1"/>
</dbReference>
<keyword evidence="5" id="KW-0808">Transferase</keyword>
<comment type="catalytic activity">
    <reaction evidence="7">
        <text>a lipid X + a UDP-2-N,3-O-bis[(3R)-3-hydroxyacyl]-alpha-D-glucosamine = a lipid A disaccharide + UDP + H(+)</text>
        <dbReference type="Rhea" id="RHEA:67828"/>
        <dbReference type="ChEBI" id="CHEBI:15378"/>
        <dbReference type="ChEBI" id="CHEBI:58223"/>
        <dbReference type="ChEBI" id="CHEBI:137748"/>
        <dbReference type="ChEBI" id="CHEBI:176338"/>
        <dbReference type="ChEBI" id="CHEBI:176343"/>
        <dbReference type="EC" id="2.4.1.182"/>
    </reaction>
</comment>
<feature type="non-terminal residue" evidence="8">
    <location>
        <position position="104"/>
    </location>
</feature>
<dbReference type="AlphaFoldDB" id="A0A381WI56"/>
<protein>
    <recommendedName>
        <fullName evidence="1">lipid-A-disaccharide synthase</fullName>
        <ecNumber evidence="1">2.4.1.182</ecNumber>
    </recommendedName>
</protein>
<dbReference type="GO" id="GO:0009245">
    <property type="term" value="P:lipid A biosynthetic process"/>
    <property type="evidence" value="ECO:0007669"/>
    <property type="project" value="UniProtKB-KW"/>
</dbReference>
<evidence type="ECO:0000256" key="7">
    <source>
        <dbReference type="ARBA" id="ARBA00048975"/>
    </source>
</evidence>
<evidence type="ECO:0000256" key="6">
    <source>
        <dbReference type="ARBA" id="ARBA00023098"/>
    </source>
</evidence>
<keyword evidence="4" id="KW-0328">Glycosyltransferase</keyword>
<evidence type="ECO:0000313" key="8">
    <source>
        <dbReference type="EMBL" id="SVA52195.1"/>
    </source>
</evidence>
<dbReference type="EC" id="2.4.1.182" evidence="1"/>
<keyword evidence="2" id="KW-0444">Lipid biosynthesis</keyword>
<gene>
    <name evidence="8" type="ORF">METZ01_LOCUS105049</name>
</gene>
<dbReference type="GO" id="GO:0008915">
    <property type="term" value="F:lipid-A-disaccharide synthase activity"/>
    <property type="evidence" value="ECO:0007669"/>
    <property type="project" value="UniProtKB-EC"/>
</dbReference>
<dbReference type="EMBL" id="UINC01011887">
    <property type="protein sequence ID" value="SVA52195.1"/>
    <property type="molecule type" value="Genomic_DNA"/>
</dbReference>
<name>A0A381WI56_9ZZZZ</name>
<accession>A0A381WI56</accession>
<dbReference type="PANTHER" id="PTHR30372:SF4">
    <property type="entry name" value="LIPID-A-DISACCHARIDE SYNTHASE, MITOCHONDRIAL-RELATED"/>
    <property type="match status" value="1"/>
</dbReference>
<dbReference type="GO" id="GO:0016020">
    <property type="term" value="C:membrane"/>
    <property type="evidence" value="ECO:0007669"/>
    <property type="project" value="GOC"/>
</dbReference>
<keyword evidence="3" id="KW-0441">Lipid A biosynthesis</keyword>
<evidence type="ECO:0000256" key="2">
    <source>
        <dbReference type="ARBA" id="ARBA00022516"/>
    </source>
</evidence>
<evidence type="ECO:0000256" key="1">
    <source>
        <dbReference type="ARBA" id="ARBA00012687"/>
    </source>
</evidence>
<dbReference type="InterPro" id="IPR003835">
    <property type="entry name" value="Glyco_trans_19"/>
</dbReference>
<sequence length="104" mass="11485">MNSVQKTIFLVAGEPSGDIHGARLVLAMKKGQSNISFVGHGGDEMASAGVTIIEHVDNLSIMGFSEVIQNLYRMFHILDETVETIKHTMPDRVILIDYPGFNLR</sequence>
<evidence type="ECO:0000256" key="5">
    <source>
        <dbReference type="ARBA" id="ARBA00022679"/>
    </source>
</evidence>
<dbReference type="PANTHER" id="PTHR30372">
    <property type="entry name" value="LIPID-A-DISACCHARIDE SYNTHASE"/>
    <property type="match status" value="1"/>
</dbReference>
<proteinExistence type="predicted"/>
<evidence type="ECO:0000256" key="4">
    <source>
        <dbReference type="ARBA" id="ARBA00022676"/>
    </source>
</evidence>